<dbReference type="Proteomes" id="UP000308600">
    <property type="component" value="Unassembled WGS sequence"/>
</dbReference>
<accession>A0ACD3ABJ4</accession>
<organism evidence="1 2">
    <name type="scientific">Pluteus cervinus</name>
    <dbReference type="NCBI Taxonomy" id="181527"/>
    <lineage>
        <taxon>Eukaryota</taxon>
        <taxon>Fungi</taxon>
        <taxon>Dikarya</taxon>
        <taxon>Basidiomycota</taxon>
        <taxon>Agaricomycotina</taxon>
        <taxon>Agaricomycetes</taxon>
        <taxon>Agaricomycetidae</taxon>
        <taxon>Agaricales</taxon>
        <taxon>Pluteineae</taxon>
        <taxon>Pluteaceae</taxon>
        <taxon>Pluteus</taxon>
    </lineage>
</organism>
<proteinExistence type="predicted"/>
<reference evidence="1 2" key="1">
    <citation type="journal article" date="2019" name="Nat. Ecol. Evol.">
        <title>Megaphylogeny resolves global patterns of mushroom evolution.</title>
        <authorList>
            <person name="Varga T."/>
            <person name="Krizsan K."/>
            <person name="Foldi C."/>
            <person name="Dima B."/>
            <person name="Sanchez-Garcia M."/>
            <person name="Sanchez-Ramirez S."/>
            <person name="Szollosi G.J."/>
            <person name="Szarkandi J.G."/>
            <person name="Papp V."/>
            <person name="Albert L."/>
            <person name="Andreopoulos W."/>
            <person name="Angelini C."/>
            <person name="Antonin V."/>
            <person name="Barry K.W."/>
            <person name="Bougher N.L."/>
            <person name="Buchanan P."/>
            <person name="Buyck B."/>
            <person name="Bense V."/>
            <person name="Catcheside P."/>
            <person name="Chovatia M."/>
            <person name="Cooper J."/>
            <person name="Damon W."/>
            <person name="Desjardin D."/>
            <person name="Finy P."/>
            <person name="Geml J."/>
            <person name="Haridas S."/>
            <person name="Hughes K."/>
            <person name="Justo A."/>
            <person name="Karasinski D."/>
            <person name="Kautmanova I."/>
            <person name="Kiss B."/>
            <person name="Kocsube S."/>
            <person name="Kotiranta H."/>
            <person name="LaButti K.M."/>
            <person name="Lechner B.E."/>
            <person name="Liimatainen K."/>
            <person name="Lipzen A."/>
            <person name="Lukacs Z."/>
            <person name="Mihaltcheva S."/>
            <person name="Morgado L.N."/>
            <person name="Niskanen T."/>
            <person name="Noordeloos M.E."/>
            <person name="Ohm R.A."/>
            <person name="Ortiz-Santana B."/>
            <person name="Ovrebo C."/>
            <person name="Racz N."/>
            <person name="Riley R."/>
            <person name="Savchenko A."/>
            <person name="Shiryaev A."/>
            <person name="Soop K."/>
            <person name="Spirin V."/>
            <person name="Szebenyi C."/>
            <person name="Tomsovsky M."/>
            <person name="Tulloss R.E."/>
            <person name="Uehling J."/>
            <person name="Grigoriev I.V."/>
            <person name="Vagvolgyi C."/>
            <person name="Papp T."/>
            <person name="Martin F.M."/>
            <person name="Miettinen O."/>
            <person name="Hibbett D.S."/>
            <person name="Nagy L.G."/>
        </authorList>
    </citation>
    <scope>NUCLEOTIDE SEQUENCE [LARGE SCALE GENOMIC DNA]</scope>
    <source>
        <strain evidence="1 2">NL-1719</strain>
    </source>
</reference>
<evidence type="ECO:0000313" key="1">
    <source>
        <dbReference type="EMBL" id="TFK63248.1"/>
    </source>
</evidence>
<evidence type="ECO:0000313" key="2">
    <source>
        <dbReference type="Proteomes" id="UP000308600"/>
    </source>
</evidence>
<dbReference type="EMBL" id="ML208532">
    <property type="protein sequence ID" value="TFK63248.1"/>
    <property type="molecule type" value="Genomic_DNA"/>
</dbReference>
<gene>
    <name evidence="1" type="ORF">BDN72DRAFT_847777</name>
</gene>
<name>A0ACD3ABJ4_9AGAR</name>
<keyword evidence="2" id="KW-1185">Reference proteome</keyword>
<protein>
    <submittedName>
        <fullName evidence="1">Uncharacterized protein</fullName>
    </submittedName>
</protein>
<sequence>MMSDSSVDSESDWDLPARKKKRKGKKASVKRRKRASGTAVPAVERQPVLLQPFNPLLALVEVDLATSERCFEDTMHDLLPDLLKTRAILQERSTEITQTGARIRPLTRGEVVAQLRDQSSLSPIAARKLKLHSAAMQHQVSYETESITPAPRELPSQVANTEVVEALERIQTTPFENSFLARLHGPSESAPILAVDWTIETPWMRLISDIWAHHSLAHPEREQAGGILAPITFVSLSSSHLDQVHDLLSRTFWPGIDVSDSLDFSPERCTVVALYKRLVVGVAIMSSPRETYVTYLAVKAGWDNSHIARSMLYHLIRLNPKKDITLHVSTNNSAMLLYNRFGFKAEEFVVGFYEEYLSPQSRQSNNAFRLRLRQQ</sequence>